<dbReference type="InterPro" id="IPR017441">
    <property type="entry name" value="Protein_kinase_ATP_BS"/>
</dbReference>
<dbReference type="InterPro" id="IPR011990">
    <property type="entry name" value="TPR-like_helical_dom_sf"/>
</dbReference>
<feature type="binding site" evidence="8">
    <location>
        <position position="87"/>
    </location>
    <ligand>
        <name>ATP</name>
        <dbReference type="ChEBI" id="CHEBI:30616"/>
    </ligand>
</feature>
<evidence type="ECO:0000259" key="10">
    <source>
        <dbReference type="PROSITE" id="PS50011"/>
    </source>
</evidence>
<gene>
    <name evidence="11" type="ORF">OP8BY_1439</name>
</gene>
<keyword evidence="3" id="KW-0808">Transferase</keyword>
<dbReference type="SMART" id="SM00028">
    <property type="entry name" value="TPR"/>
    <property type="match status" value="5"/>
</dbReference>
<evidence type="ECO:0000256" key="4">
    <source>
        <dbReference type="ARBA" id="ARBA00022741"/>
    </source>
</evidence>
<comment type="caution">
    <text evidence="11">The sequence shown here is derived from an EMBL/GenBank/DDBJ whole genome shotgun (WGS) entry which is preliminary data.</text>
</comment>
<feature type="repeat" description="TPR" evidence="7">
    <location>
        <begin position="731"/>
        <end position="764"/>
    </location>
</feature>
<dbReference type="GO" id="GO:0004674">
    <property type="term" value="F:protein serine/threonine kinase activity"/>
    <property type="evidence" value="ECO:0007669"/>
    <property type="project" value="UniProtKB-KW"/>
</dbReference>
<keyword evidence="7" id="KW-0802">TPR repeat</keyword>
<evidence type="ECO:0000256" key="9">
    <source>
        <dbReference type="SAM" id="Phobius"/>
    </source>
</evidence>
<dbReference type="SUPFAM" id="SSF48452">
    <property type="entry name" value="TPR-like"/>
    <property type="match status" value="2"/>
</dbReference>
<proteinExistence type="predicted"/>
<keyword evidence="9" id="KW-1133">Transmembrane helix</keyword>
<dbReference type="Pfam" id="PF13424">
    <property type="entry name" value="TPR_12"/>
    <property type="match status" value="1"/>
</dbReference>
<protein>
    <recommendedName>
        <fullName evidence="1">non-specific serine/threonine protein kinase</fullName>
        <ecNumber evidence="1">2.7.11.1</ecNumber>
    </recommendedName>
</protein>
<dbReference type="InterPro" id="IPR019734">
    <property type="entry name" value="TPR_rpt"/>
</dbReference>
<keyword evidence="9" id="KW-0472">Membrane</keyword>
<evidence type="ECO:0000256" key="1">
    <source>
        <dbReference type="ARBA" id="ARBA00012513"/>
    </source>
</evidence>
<feature type="repeat" description="TPR" evidence="7">
    <location>
        <begin position="664"/>
        <end position="697"/>
    </location>
</feature>
<evidence type="ECO:0000256" key="3">
    <source>
        <dbReference type="ARBA" id="ARBA00022679"/>
    </source>
</evidence>
<dbReference type="Gene3D" id="1.25.40.10">
    <property type="entry name" value="Tetratricopeptide repeat domain"/>
    <property type="match status" value="3"/>
</dbReference>
<dbReference type="CDD" id="cd14014">
    <property type="entry name" value="STKc_PknB_like"/>
    <property type="match status" value="1"/>
</dbReference>
<dbReference type="PANTHER" id="PTHR43289:SF6">
    <property type="entry name" value="SERINE_THREONINE-PROTEIN KINASE NEKL-3"/>
    <property type="match status" value="1"/>
</dbReference>
<evidence type="ECO:0000313" key="12">
    <source>
        <dbReference type="Proteomes" id="UP000257323"/>
    </source>
</evidence>
<dbReference type="Gene3D" id="1.10.510.10">
    <property type="entry name" value="Transferase(Phosphotransferase) domain 1"/>
    <property type="match status" value="1"/>
</dbReference>
<dbReference type="EMBL" id="QUAH01000016">
    <property type="protein sequence ID" value="RFT14929.1"/>
    <property type="molecule type" value="Genomic_DNA"/>
</dbReference>
<dbReference type="Pfam" id="PF13374">
    <property type="entry name" value="TPR_10"/>
    <property type="match status" value="1"/>
</dbReference>
<evidence type="ECO:0000313" key="11">
    <source>
        <dbReference type="EMBL" id="RFT14929.1"/>
    </source>
</evidence>
<dbReference type="PANTHER" id="PTHR43289">
    <property type="entry name" value="MITOGEN-ACTIVATED PROTEIN KINASE KINASE KINASE 20-RELATED"/>
    <property type="match status" value="1"/>
</dbReference>
<dbReference type="EC" id="2.7.11.1" evidence="1"/>
<feature type="transmembrane region" description="Helical" evidence="9">
    <location>
        <begin position="335"/>
        <end position="357"/>
    </location>
</feature>
<dbReference type="InterPro" id="IPR000719">
    <property type="entry name" value="Prot_kinase_dom"/>
</dbReference>
<dbReference type="AlphaFoldDB" id="A0A3E2BJJ6"/>
<dbReference type="GO" id="GO:0005524">
    <property type="term" value="F:ATP binding"/>
    <property type="evidence" value="ECO:0007669"/>
    <property type="project" value="UniProtKB-UniRule"/>
</dbReference>
<dbReference type="PROSITE" id="PS50011">
    <property type="entry name" value="PROTEIN_KINASE_DOM"/>
    <property type="match status" value="1"/>
</dbReference>
<name>A0A3E2BJJ6_9BACT</name>
<dbReference type="InterPro" id="IPR008271">
    <property type="entry name" value="Ser/Thr_kinase_AS"/>
</dbReference>
<dbReference type="PROSITE" id="PS00108">
    <property type="entry name" value="PROTEIN_KINASE_ST"/>
    <property type="match status" value="1"/>
</dbReference>
<organism evidence="11 12">
    <name type="scientific">Candidatus Saccharicenans subterraneus</name>
    <dbReference type="NCBI Taxonomy" id="2508984"/>
    <lineage>
        <taxon>Bacteria</taxon>
        <taxon>Candidatus Aminicenantota</taxon>
        <taxon>Candidatus Aminicenantia</taxon>
        <taxon>Candidatus Aminicenantales</taxon>
        <taxon>Candidatus Saccharicenantaceae</taxon>
        <taxon>Candidatus Saccharicenans</taxon>
    </lineage>
</organism>
<dbReference type="InterPro" id="IPR011009">
    <property type="entry name" value="Kinase-like_dom_sf"/>
</dbReference>
<dbReference type="SMART" id="SM00220">
    <property type="entry name" value="S_TKc"/>
    <property type="match status" value="1"/>
</dbReference>
<evidence type="ECO:0000256" key="5">
    <source>
        <dbReference type="ARBA" id="ARBA00022777"/>
    </source>
</evidence>
<evidence type="ECO:0000256" key="2">
    <source>
        <dbReference type="ARBA" id="ARBA00022527"/>
    </source>
</evidence>
<keyword evidence="6 8" id="KW-0067">ATP-binding</keyword>
<evidence type="ECO:0000256" key="6">
    <source>
        <dbReference type="ARBA" id="ARBA00022840"/>
    </source>
</evidence>
<dbReference type="PROSITE" id="PS00107">
    <property type="entry name" value="PROTEIN_KINASE_ATP"/>
    <property type="match status" value="1"/>
</dbReference>
<evidence type="ECO:0000256" key="8">
    <source>
        <dbReference type="PROSITE-ProRule" id="PRU10141"/>
    </source>
</evidence>
<reference evidence="11 12" key="1">
    <citation type="submission" date="2018-08" db="EMBL/GenBank/DDBJ databases">
        <title>Genome analysis of the thermophilic bacterium of the candidate phylum Aminicenantes from deep subsurface aquifer revealed its physiology and ecological role.</title>
        <authorList>
            <person name="Kadnikov V.V."/>
            <person name="Mardanov A.V."/>
            <person name="Beletsky A.V."/>
            <person name="Karnachuk O.V."/>
            <person name="Ravin N.V."/>
        </authorList>
    </citation>
    <scope>NUCLEOTIDE SEQUENCE [LARGE SCALE GENOMIC DNA]</scope>
    <source>
        <strain evidence="11">BY38</strain>
    </source>
</reference>
<keyword evidence="4 8" id="KW-0547">Nucleotide-binding</keyword>
<keyword evidence="9" id="KW-0812">Transmembrane</keyword>
<feature type="domain" description="Protein kinase" evidence="10">
    <location>
        <begin position="58"/>
        <end position="318"/>
    </location>
</feature>
<dbReference type="Pfam" id="PF00069">
    <property type="entry name" value="Pkinase"/>
    <property type="match status" value="1"/>
</dbReference>
<dbReference type="Gene3D" id="3.30.200.20">
    <property type="entry name" value="Phosphorylase Kinase, domain 1"/>
    <property type="match status" value="1"/>
</dbReference>
<evidence type="ECO:0000256" key="7">
    <source>
        <dbReference type="PROSITE-ProRule" id="PRU00339"/>
    </source>
</evidence>
<keyword evidence="5 11" id="KW-0418">Kinase</keyword>
<dbReference type="PROSITE" id="PS50005">
    <property type="entry name" value="TPR"/>
    <property type="match status" value="2"/>
</dbReference>
<dbReference type="FunFam" id="1.10.510.10:FF:000021">
    <property type="entry name" value="Serine/threonine protein kinase"/>
    <property type="match status" value="1"/>
</dbReference>
<keyword evidence="2 11" id="KW-0723">Serine/threonine-protein kinase</keyword>
<dbReference type="SUPFAM" id="SSF56112">
    <property type="entry name" value="Protein kinase-like (PK-like)"/>
    <property type="match status" value="1"/>
</dbReference>
<sequence>MPQKCPGCGALNSDTQKFCGECGILLFSSSGGEVERTLTISTDLTGWPEELERFAGKYKIIRQLGRGGMGLVFEAQDLKLKRAVALKLLPGELLGEERARERFIHEAQAASALDHPNICPIYEIGESEKGQIYIAMALCQGESLKQRIRRGPLSPDETLRIALQIAEGLGAAHSLGIIHRDVKPANILISETGQVRLVDFGLAKLAGEARLTRPGVVMGTLSYMSPEQFTGGEIDARSDVWSLGVVMYEMLTGHLPFEADTEPACIYSIVHKKHRPIQSLPLDIPRDLAAIVEKALAKDPEDRFSSAREMAGALRALLEGREISIRKARSAKRRAATWGGLAFLVVALAFLFAGGWLRRLGQYTGLGRSQGGLHMVLLPLRAVSGNEEDQLMADGLSELLNRQLGLLAGKAKDSWISPLNHVENYEVKEASDARRLLGANLVLSGSIKAAGDLLTVAIDLVDTGSLRRFQTVSKTDNLANVATWREDLALETGRAAGLGAGSDWRSMLARGWTTRPAAFLAYVRGLGYFSRDGLDNAVKTVEALEETIKQDPSFAIAMVDLARAKWWLFTLNGDNSLVSQAENLLQEALKLGGCEDLAHLSLSRICRGLGRQEEAVREAQLVPPDSALRFDALINLAQAQAERQQPQLAEAAYQEARRLRPRYWVALSYLGLFYFYQGRMMEARDMFLEVTRIVPDNINGLNNLGATYYKLGDDRRAEELFERSNAVKRNPDACSNLGHIYYYRGRYADAVAMNESALSYEQEEPLLWGNLADACHFVPGYEEKSKQAYQRAIELAEKALLADRSNAALRSSLAVYLVKKGEARRALVEMAEALRVQPGDPAIIFKSVIVYELSGEREKALEALKRYVAAKGLKEEVQKDPFLADLRRVPEFNEIMGKAK</sequence>
<dbReference type="Proteomes" id="UP000257323">
    <property type="component" value="Unassembled WGS sequence"/>
</dbReference>
<accession>A0A3E2BJJ6</accession>